<dbReference type="EMBL" id="JACAQB010000006">
    <property type="protein sequence ID" value="NWB96818.1"/>
    <property type="molecule type" value="Genomic_DNA"/>
</dbReference>
<sequence>MNFSDVFNEFSSASAGTDSFKKVREQCEQIIRSHPEQGAICFVIGEFCRYYVMVYEDQEIRPNFAHQVQDQLLGYMALLDAALKSGDSGVILSALNKVVVEYAGSRGLI</sequence>
<proteinExistence type="predicted"/>
<name>A0A7Y7XBG5_9PSED</name>
<protein>
    <submittedName>
        <fullName evidence="1">Uncharacterized protein</fullName>
    </submittedName>
</protein>
<evidence type="ECO:0000313" key="2">
    <source>
        <dbReference type="Proteomes" id="UP000539985"/>
    </source>
</evidence>
<dbReference type="AlphaFoldDB" id="A0A7Y7XBG5"/>
<comment type="caution">
    <text evidence="1">The sequence shown here is derived from an EMBL/GenBank/DDBJ whole genome shotgun (WGS) entry which is preliminary data.</text>
</comment>
<organism evidence="1 2">
    <name type="scientific">Pseudomonas gingeri</name>
    <dbReference type="NCBI Taxonomy" id="117681"/>
    <lineage>
        <taxon>Bacteria</taxon>
        <taxon>Pseudomonadati</taxon>
        <taxon>Pseudomonadota</taxon>
        <taxon>Gammaproteobacteria</taxon>
        <taxon>Pseudomonadales</taxon>
        <taxon>Pseudomonadaceae</taxon>
        <taxon>Pseudomonas</taxon>
    </lineage>
</organism>
<dbReference type="RefSeq" id="WP_177102249.1">
    <property type="nucleotide sequence ID" value="NZ_JACAQB010000006.1"/>
</dbReference>
<gene>
    <name evidence="1" type="ORF">HX882_13020</name>
</gene>
<evidence type="ECO:0000313" key="1">
    <source>
        <dbReference type="EMBL" id="NWB96818.1"/>
    </source>
</evidence>
<reference evidence="1 2" key="1">
    <citation type="submission" date="2020-04" db="EMBL/GenBank/DDBJ databases">
        <title>Molecular characterization of pseudomonads from Agaricus bisporus reveal novel blotch 2 pathogens in Western Europe.</title>
        <authorList>
            <person name="Taparia T."/>
            <person name="Krijger M."/>
            <person name="Haynes E."/>
            <person name="Elpinstone J.G."/>
            <person name="Noble R."/>
            <person name="Van Der Wolf J."/>
        </authorList>
    </citation>
    <scope>NUCLEOTIDE SEQUENCE [LARGE SCALE GENOMIC DNA]</scope>
    <source>
        <strain evidence="1 2">H7001</strain>
    </source>
</reference>
<accession>A0A7Y7XBG5</accession>
<dbReference type="Proteomes" id="UP000539985">
    <property type="component" value="Unassembled WGS sequence"/>
</dbReference>